<dbReference type="EMBL" id="JAFKCZ010000001">
    <property type="protein sequence ID" value="MBN7794995.1"/>
    <property type="molecule type" value="Genomic_DNA"/>
</dbReference>
<feature type="transmembrane region" description="Helical" evidence="2">
    <location>
        <begin position="260"/>
        <end position="279"/>
    </location>
</feature>
<accession>A0A939DBG9</accession>
<feature type="region of interest" description="Disordered" evidence="1">
    <location>
        <begin position="204"/>
        <end position="254"/>
    </location>
</feature>
<keyword evidence="2" id="KW-0472">Membrane</keyword>
<dbReference type="AlphaFoldDB" id="A0A939DBG9"/>
<organism evidence="3 4">
    <name type="scientific">Parahaliea mediterranea</name>
    <dbReference type="NCBI Taxonomy" id="651086"/>
    <lineage>
        <taxon>Bacteria</taxon>
        <taxon>Pseudomonadati</taxon>
        <taxon>Pseudomonadota</taxon>
        <taxon>Gammaproteobacteria</taxon>
        <taxon>Cellvibrionales</taxon>
        <taxon>Halieaceae</taxon>
        <taxon>Parahaliea</taxon>
    </lineage>
</organism>
<comment type="caution">
    <text evidence="3">The sequence shown here is derived from an EMBL/GenBank/DDBJ whole genome shotgun (WGS) entry which is preliminary data.</text>
</comment>
<evidence type="ECO:0000256" key="2">
    <source>
        <dbReference type="SAM" id="Phobius"/>
    </source>
</evidence>
<sequence length="593" mass="63899">MRLVLRVVDARTETDLELEGAACLLDREAPFVGVQPDAAPAGRACVYEAQGAVLLQRLGAADAIRINDRPVGETPCQLFDHDLVQVGACTWQVAGAVDRDSTGATEIYLYPEEQPSGTGAMHGESVDQALTRLARGDGEYPAATAIAPASGGEGDETRLVTAEADEREVTRLLPAEGRAQMLDGGDATQMNRDTGPLFAVPGETRLSADRGGDSGATVLDNGSPAQTGAQHRSRSQAPLATRLHPPHAGGGGGRRRRLRVWLVLAGLTPAMIYIAWLVLQGNVPPPQTPPAPAAMDLVREHLATGQVAALPAQLLRLQRAQPSDVETRRLLEDANRLQDLLYLRDTRQWGAFAVLRDRSFHTDLFEQAARHRVDREVMGVDSLRRYNRAAEAWREGQLVDALNGMRALARGASGSAGVEALAHYRGVVEGSHKLAALRSDPRYGAALVAHYLDLEPVEDAFYWARLPADLAAANPPLASAPGEVLAELAGLWRGYRQGGGISSALRQRPGSSEEFRQRAAELEGACRALARLAAQSPAVGEPAALYSRYLPRRLREERAYQRGRLQSLLAVNADPDLKRRLQALRPNPGCDDV</sequence>
<feature type="compositionally biased region" description="Polar residues" evidence="1">
    <location>
        <begin position="223"/>
        <end position="238"/>
    </location>
</feature>
<keyword evidence="4" id="KW-1185">Reference proteome</keyword>
<proteinExistence type="predicted"/>
<dbReference type="Proteomes" id="UP000664303">
    <property type="component" value="Unassembled WGS sequence"/>
</dbReference>
<gene>
    <name evidence="3" type="ORF">JYP50_00235</name>
</gene>
<name>A0A939DBG9_9GAMM</name>
<keyword evidence="2" id="KW-0812">Transmembrane</keyword>
<evidence type="ECO:0000313" key="3">
    <source>
        <dbReference type="EMBL" id="MBN7794995.1"/>
    </source>
</evidence>
<protein>
    <recommendedName>
        <fullName evidence="5">FHA domain-containing protein</fullName>
    </recommendedName>
</protein>
<reference evidence="3" key="1">
    <citation type="submission" date="2021-02" db="EMBL/GenBank/DDBJ databases">
        <title>PHA producing bacteria isolated from coastal sediment in Guangdong, Shenzhen.</title>
        <authorList>
            <person name="Zheng W."/>
            <person name="Yu S."/>
            <person name="Huang Y."/>
        </authorList>
    </citation>
    <scope>NUCLEOTIDE SEQUENCE</scope>
    <source>
        <strain evidence="3">TN14-10</strain>
    </source>
</reference>
<evidence type="ECO:0000256" key="1">
    <source>
        <dbReference type="SAM" id="MobiDB-lite"/>
    </source>
</evidence>
<dbReference type="RefSeq" id="WP_206558445.1">
    <property type="nucleotide sequence ID" value="NZ_JAFKCZ010000001.1"/>
</dbReference>
<keyword evidence="2" id="KW-1133">Transmembrane helix</keyword>
<evidence type="ECO:0000313" key="4">
    <source>
        <dbReference type="Proteomes" id="UP000664303"/>
    </source>
</evidence>
<evidence type="ECO:0008006" key="5">
    <source>
        <dbReference type="Google" id="ProtNLM"/>
    </source>
</evidence>